<sequence length="284" mass="32055">MRHLVYRVQALSQSLLPLVWDFGTLRSAAPQSVSGTSSGDTESAYIRQMIVKFNQGNRNNPDKLQFGHQTGVMAELLASSQAFMRSQKDECSFVSLRDVQRLLDVAGWFYSRRNHIFPAIDRLAHELDSTDEDDEAVAMIDRDKDYTTRSLVLAVGVCYLARLEDSTRIAYAKYIKKKIETLIGGGADTNVYRMSGRKFLFTQIKLCQDMFINEVVNTEAHKNIAKNKALKENVFMMIVCIENRIPLFLVGKPGSSKSLSKAMVMSAMKGKRSESIIFRGMKEV</sequence>
<accession>A0A7J7K295</accession>
<proteinExistence type="predicted"/>
<dbReference type="GO" id="GO:0004842">
    <property type="term" value="F:ubiquitin-protein transferase activity"/>
    <property type="evidence" value="ECO:0007669"/>
    <property type="project" value="InterPro"/>
</dbReference>
<reference evidence="1" key="1">
    <citation type="submission" date="2020-06" db="EMBL/GenBank/DDBJ databases">
        <title>Draft genome of Bugula neritina, a colonial animal packing powerful symbionts and potential medicines.</title>
        <authorList>
            <person name="Rayko M."/>
        </authorList>
    </citation>
    <scope>NUCLEOTIDE SEQUENCE [LARGE SCALE GENOMIC DNA]</scope>
    <source>
        <strain evidence="1">Kwan_BN1</strain>
    </source>
</reference>
<organism evidence="1 2">
    <name type="scientific">Bugula neritina</name>
    <name type="common">Brown bryozoan</name>
    <name type="synonym">Sertularia neritina</name>
    <dbReference type="NCBI Taxonomy" id="10212"/>
    <lineage>
        <taxon>Eukaryota</taxon>
        <taxon>Metazoa</taxon>
        <taxon>Spiralia</taxon>
        <taxon>Lophotrochozoa</taxon>
        <taxon>Bryozoa</taxon>
        <taxon>Gymnolaemata</taxon>
        <taxon>Cheilostomatida</taxon>
        <taxon>Flustrina</taxon>
        <taxon>Buguloidea</taxon>
        <taxon>Bugulidae</taxon>
        <taxon>Bugula</taxon>
    </lineage>
</organism>
<dbReference type="AlphaFoldDB" id="A0A7J7K295"/>
<dbReference type="GO" id="GO:0016887">
    <property type="term" value="F:ATP hydrolysis activity"/>
    <property type="evidence" value="ECO:0007669"/>
    <property type="project" value="InterPro"/>
</dbReference>
<dbReference type="OrthoDB" id="2423195at2759"/>
<evidence type="ECO:0000313" key="1">
    <source>
        <dbReference type="EMBL" id="KAF6032081.1"/>
    </source>
</evidence>
<comment type="caution">
    <text evidence="1">The sequence shown here is derived from an EMBL/GenBank/DDBJ whole genome shotgun (WGS) entry which is preliminary data.</text>
</comment>
<protein>
    <submittedName>
        <fullName evidence="1">Uncharacterized protein</fullName>
    </submittedName>
</protein>
<keyword evidence="2" id="KW-1185">Reference proteome</keyword>
<dbReference type="EMBL" id="VXIV02001535">
    <property type="protein sequence ID" value="KAF6032081.1"/>
    <property type="molecule type" value="Genomic_DNA"/>
</dbReference>
<dbReference type="InterPro" id="IPR031248">
    <property type="entry name" value="RNF213"/>
</dbReference>
<dbReference type="PANTHER" id="PTHR22605">
    <property type="entry name" value="RZ-TYPE DOMAIN-CONTAINING PROTEIN"/>
    <property type="match status" value="1"/>
</dbReference>
<gene>
    <name evidence="1" type="ORF">EB796_009581</name>
</gene>
<dbReference type="Proteomes" id="UP000593567">
    <property type="component" value="Unassembled WGS sequence"/>
</dbReference>
<evidence type="ECO:0000313" key="2">
    <source>
        <dbReference type="Proteomes" id="UP000593567"/>
    </source>
</evidence>
<name>A0A7J7K295_BUGNE</name>
<dbReference type="PANTHER" id="PTHR22605:SF16">
    <property type="entry name" value="E3 UBIQUITIN-PROTEIN LIGASE RNF213"/>
    <property type="match status" value="1"/>
</dbReference>